<dbReference type="EMBL" id="CP051152">
    <property type="protein sequence ID" value="QJQ06542.1"/>
    <property type="molecule type" value="Genomic_DNA"/>
</dbReference>
<gene>
    <name evidence="1" type="ORF">EJG51_012620</name>
</gene>
<name>A0A6M4A5B4_9BURK</name>
<dbReference type="AlphaFoldDB" id="A0A6M4A5B4"/>
<dbReference type="Proteomes" id="UP000274350">
    <property type="component" value="Chromosome"/>
</dbReference>
<evidence type="ECO:0000313" key="2">
    <source>
        <dbReference type="Proteomes" id="UP000274350"/>
    </source>
</evidence>
<evidence type="ECO:0000313" key="1">
    <source>
        <dbReference type="EMBL" id="QJQ06542.1"/>
    </source>
</evidence>
<accession>A0A6M4A5B4</accession>
<sequence>MSMTDLQIFAKKPMHACQILQHASSRASVQLEPDQLTPHPMKKAGYLIGIRLCSQGWRSGLIVRR</sequence>
<dbReference type="KEGG" id="upi:EJG51_012620"/>
<organism evidence="1 2">
    <name type="scientific">Undibacterium piscinae</name>
    <dbReference type="NCBI Taxonomy" id="2495591"/>
    <lineage>
        <taxon>Bacteria</taxon>
        <taxon>Pseudomonadati</taxon>
        <taxon>Pseudomonadota</taxon>
        <taxon>Betaproteobacteria</taxon>
        <taxon>Burkholderiales</taxon>
        <taxon>Oxalobacteraceae</taxon>
        <taxon>Undibacterium</taxon>
    </lineage>
</organism>
<proteinExistence type="predicted"/>
<reference evidence="1 2" key="1">
    <citation type="journal article" date="2019" name="Int. J. Syst. Evol. Microbiol.">
        <title>Undibacterium piscinae sp. nov., isolated from Korean shiner intestine.</title>
        <authorList>
            <person name="Lee S.Y."/>
            <person name="Kang W."/>
            <person name="Kim P.S."/>
            <person name="Kim H.S."/>
            <person name="Sung H."/>
            <person name="Shin N.R."/>
            <person name="Whon T.W."/>
            <person name="Yun J.H."/>
            <person name="Lee J.Y."/>
            <person name="Lee J.Y."/>
            <person name="Jung M.J."/>
            <person name="Jeong Y.S."/>
            <person name="Tak E.J."/>
            <person name="Han J.E."/>
            <person name="Hyun D.W."/>
            <person name="Kang M.S."/>
            <person name="Lee K.E."/>
            <person name="Lee B.H."/>
            <person name="Bae J.W."/>
        </authorList>
    </citation>
    <scope>NUCLEOTIDE SEQUENCE [LARGE SCALE GENOMIC DNA]</scope>
    <source>
        <strain evidence="1 2">S11R28</strain>
    </source>
</reference>
<keyword evidence="2" id="KW-1185">Reference proteome</keyword>
<protein>
    <submittedName>
        <fullName evidence="1">Uncharacterized protein</fullName>
    </submittedName>
</protein>